<protein>
    <submittedName>
        <fullName evidence="1">Uncharacterized protein</fullName>
    </submittedName>
</protein>
<dbReference type="Proteomes" id="UP001193501">
    <property type="component" value="Unassembled WGS sequence"/>
</dbReference>
<dbReference type="RefSeq" id="WP_168776298.1">
    <property type="nucleotide sequence ID" value="NZ_JAABNR010000024.1"/>
</dbReference>
<sequence length="47" mass="5126">MARRKGFLTDGTYDPDCFAIEEALAQAANLMLFKLVNLAHGHGAIYA</sequence>
<reference evidence="1" key="1">
    <citation type="submission" date="2020-01" db="EMBL/GenBank/DDBJ databases">
        <authorList>
            <person name="Chen W.-M."/>
        </authorList>
    </citation>
    <scope>NUCLEOTIDE SEQUENCE</scope>
    <source>
        <strain evidence="1">CYK-10</strain>
    </source>
</reference>
<comment type="caution">
    <text evidence="1">The sequence shown here is derived from an EMBL/GenBank/DDBJ whole genome shotgun (WGS) entry which is preliminary data.</text>
</comment>
<proteinExistence type="predicted"/>
<name>A0AAE5BW02_9RHOB</name>
<accession>A0AAE5BW02</accession>
<dbReference type="EMBL" id="JAABNR010000024">
    <property type="protein sequence ID" value="NBZ89496.1"/>
    <property type="molecule type" value="Genomic_DNA"/>
</dbReference>
<dbReference type="AlphaFoldDB" id="A0AAE5BW02"/>
<evidence type="ECO:0000313" key="1">
    <source>
        <dbReference type="EMBL" id="NBZ89496.1"/>
    </source>
</evidence>
<keyword evidence="2" id="KW-1185">Reference proteome</keyword>
<evidence type="ECO:0000313" key="2">
    <source>
        <dbReference type="Proteomes" id="UP001193501"/>
    </source>
</evidence>
<gene>
    <name evidence="1" type="ORF">GV832_18055</name>
</gene>
<organism evidence="1 2">
    <name type="scientific">Stagnihabitans tardus</name>
    <dbReference type="NCBI Taxonomy" id="2699202"/>
    <lineage>
        <taxon>Bacteria</taxon>
        <taxon>Pseudomonadati</taxon>
        <taxon>Pseudomonadota</taxon>
        <taxon>Alphaproteobacteria</taxon>
        <taxon>Rhodobacterales</taxon>
        <taxon>Paracoccaceae</taxon>
        <taxon>Stagnihabitans</taxon>
    </lineage>
</organism>